<comment type="caution">
    <text evidence="5">Lacks conserved residue(s) required for the propagation of feature annotation.</text>
</comment>
<dbReference type="PANTHER" id="PTHR32241">
    <property type="entry name" value="PATATIN-LIKE PROTEIN 6"/>
    <property type="match status" value="1"/>
</dbReference>
<evidence type="ECO:0000313" key="7">
    <source>
        <dbReference type="EMBL" id="KAK8516002.1"/>
    </source>
</evidence>
<dbReference type="EMBL" id="JBBPBM010000061">
    <property type="protein sequence ID" value="KAK8516002.1"/>
    <property type="molecule type" value="Genomic_DNA"/>
</dbReference>
<keyword evidence="3" id="KW-0442">Lipid degradation</keyword>
<proteinExistence type="inferred from homology"/>
<comment type="caution">
    <text evidence="7">The sequence shown here is derived from an EMBL/GenBank/DDBJ whole genome shotgun (WGS) entry which is preliminary data.</text>
</comment>
<dbReference type="Gene3D" id="3.40.1090.10">
    <property type="entry name" value="Cytosolic phospholipase A2 catalytic domain"/>
    <property type="match status" value="1"/>
</dbReference>
<dbReference type="InterPro" id="IPR016035">
    <property type="entry name" value="Acyl_Trfase/lysoPLipase"/>
</dbReference>
<reference evidence="7 8" key="1">
    <citation type="journal article" date="2024" name="G3 (Bethesda)">
        <title>Genome assembly of Hibiscus sabdariffa L. provides insights into metabolisms of medicinal natural products.</title>
        <authorList>
            <person name="Kim T."/>
        </authorList>
    </citation>
    <scope>NUCLEOTIDE SEQUENCE [LARGE SCALE GENOMIC DNA]</scope>
    <source>
        <strain evidence="7">TK-2024</strain>
        <tissue evidence="7">Old leaves</tissue>
    </source>
</reference>
<keyword evidence="4" id="KW-0443">Lipid metabolism</keyword>
<accession>A0ABR2C9B8</accession>
<keyword evidence="8" id="KW-1185">Reference proteome</keyword>
<evidence type="ECO:0000256" key="1">
    <source>
        <dbReference type="ARBA" id="ARBA00010240"/>
    </source>
</evidence>
<dbReference type="Proteomes" id="UP001472677">
    <property type="component" value="Unassembled WGS sequence"/>
</dbReference>
<gene>
    <name evidence="7" type="ORF">V6N12_066840</name>
</gene>
<protein>
    <recommendedName>
        <fullName evidence="6">PNPLA domain-containing protein</fullName>
    </recommendedName>
</protein>
<organism evidence="7 8">
    <name type="scientific">Hibiscus sabdariffa</name>
    <name type="common">roselle</name>
    <dbReference type="NCBI Taxonomy" id="183260"/>
    <lineage>
        <taxon>Eukaryota</taxon>
        <taxon>Viridiplantae</taxon>
        <taxon>Streptophyta</taxon>
        <taxon>Embryophyta</taxon>
        <taxon>Tracheophyta</taxon>
        <taxon>Spermatophyta</taxon>
        <taxon>Magnoliopsida</taxon>
        <taxon>eudicotyledons</taxon>
        <taxon>Gunneridae</taxon>
        <taxon>Pentapetalae</taxon>
        <taxon>rosids</taxon>
        <taxon>malvids</taxon>
        <taxon>Malvales</taxon>
        <taxon>Malvaceae</taxon>
        <taxon>Malvoideae</taxon>
        <taxon>Hibiscus</taxon>
    </lineage>
</organism>
<comment type="similarity">
    <text evidence="1">Belongs to the patatin family.</text>
</comment>
<keyword evidence="2" id="KW-0378">Hydrolase</keyword>
<sequence length="158" mass="17959">MPLLLNILTSSQALELVRFWPQCYSLGLKMTPPLPFYCRPNYSIPCEKSSEIVFLLPSKDTLNLVLVPCYDLCSNAPFLFSRVDALEMDVYDFKMKDICYATAADPTVFRSVEMRSVDEMTKILTLEGGAPMTNPTAKTITHVLNNKQEFPFSRMDKI</sequence>
<dbReference type="SUPFAM" id="SSF52151">
    <property type="entry name" value="FabD/lysophospholipase-like"/>
    <property type="match status" value="1"/>
</dbReference>
<evidence type="ECO:0000256" key="2">
    <source>
        <dbReference type="ARBA" id="ARBA00022801"/>
    </source>
</evidence>
<evidence type="ECO:0000313" key="8">
    <source>
        <dbReference type="Proteomes" id="UP001472677"/>
    </source>
</evidence>
<name>A0ABR2C9B8_9ROSI</name>
<evidence type="ECO:0000256" key="5">
    <source>
        <dbReference type="PROSITE-ProRule" id="PRU01161"/>
    </source>
</evidence>
<evidence type="ECO:0000256" key="4">
    <source>
        <dbReference type="ARBA" id="ARBA00023098"/>
    </source>
</evidence>
<dbReference type="InterPro" id="IPR002641">
    <property type="entry name" value="PNPLA_dom"/>
</dbReference>
<evidence type="ECO:0000259" key="6">
    <source>
        <dbReference type="PROSITE" id="PS51635"/>
    </source>
</evidence>
<dbReference type="PANTHER" id="PTHR32241:SF12">
    <property type="entry name" value="OS03G0784100 PROTEIN"/>
    <property type="match status" value="1"/>
</dbReference>
<dbReference type="PROSITE" id="PS51635">
    <property type="entry name" value="PNPLA"/>
    <property type="match status" value="1"/>
</dbReference>
<feature type="domain" description="PNPLA" evidence="6">
    <location>
        <begin position="1"/>
        <end position="140"/>
    </location>
</feature>
<evidence type="ECO:0000256" key="3">
    <source>
        <dbReference type="ARBA" id="ARBA00022963"/>
    </source>
</evidence>